<protein>
    <submittedName>
        <fullName evidence="1">Uncharacterized protein</fullName>
    </submittedName>
</protein>
<reference evidence="1" key="1">
    <citation type="journal article" date="2014" name="Int. J. Syst. Evol. Microbiol.">
        <title>Complete genome sequence of Corynebacterium casei LMG S-19264T (=DSM 44701T), isolated from a smear-ripened cheese.</title>
        <authorList>
            <consortium name="US DOE Joint Genome Institute (JGI-PGF)"/>
            <person name="Walter F."/>
            <person name="Albersmeier A."/>
            <person name="Kalinowski J."/>
            <person name="Ruckert C."/>
        </authorList>
    </citation>
    <scope>NUCLEOTIDE SEQUENCE</scope>
    <source>
        <strain evidence="1">JCM 3346</strain>
    </source>
</reference>
<organism evidence="1 2">
    <name type="scientific">Agromyces mediolanus</name>
    <name type="common">Corynebacterium mediolanum</name>
    <dbReference type="NCBI Taxonomy" id="41986"/>
    <lineage>
        <taxon>Bacteria</taxon>
        <taxon>Bacillati</taxon>
        <taxon>Actinomycetota</taxon>
        <taxon>Actinomycetes</taxon>
        <taxon>Micrococcales</taxon>
        <taxon>Microbacteriaceae</taxon>
        <taxon>Agromyces</taxon>
    </lineage>
</organism>
<dbReference type="EMBL" id="BMRJ01000002">
    <property type="protein sequence ID" value="GGR27409.1"/>
    <property type="molecule type" value="Genomic_DNA"/>
</dbReference>
<reference evidence="1" key="2">
    <citation type="submission" date="2020-09" db="EMBL/GenBank/DDBJ databases">
        <authorList>
            <person name="Sun Q."/>
            <person name="Ohkuma M."/>
        </authorList>
    </citation>
    <scope>NUCLEOTIDE SEQUENCE</scope>
    <source>
        <strain evidence="1">JCM 3346</strain>
    </source>
</reference>
<comment type="caution">
    <text evidence="1">The sequence shown here is derived from an EMBL/GenBank/DDBJ whole genome shotgun (WGS) entry which is preliminary data.</text>
</comment>
<proteinExistence type="predicted"/>
<sequence length="303" mass="33546">MSAWDELASTGPGTETVQLIKDLTGKLVRTRGFPPPPHHRRWDNRAIEDFIGGMFAGKNGSWISEVQALATDQGSLERVLLRSIEHWLIDQAKSTTAGKMRRRLRSLYAKHDSFVNAKKLLAGEDGWTTTDFGNAVWQGDLQELYRKSAHTATTLLEPLNTAGPTSKRNRAVIVEYSLGVFSAALGALREQLLARFVVERFGLEHHEAELAEAEAEKSQPDPAQDFEVQLAAEHISGQLRQDDEVVLALYETPDVLASRLQIPVGEAQEKIRSLLLRLRPHCASTDVGRAALAVVIERASARL</sequence>
<name>A0A918CIS1_AGRME</name>
<keyword evidence="2" id="KW-1185">Reference proteome</keyword>
<dbReference type="RefSeq" id="WP_189085336.1">
    <property type="nucleotide sequence ID" value="NZ_BMRJ01000002.1"/>
</dbReference>
<accession>A0A918CIS1</accession>
<evidence type="ECO:0000313" key="2">
    <source>
        <dbReference type="Proteomes" id="UP000610303"/>
    </source>
</evidence>
<dbReference type="AlphaFoldDB" id="A0A918CIS1"/>
<gene>
    <name evidence="1" type="ORF">GCM10010196_21250</name>
</gene>
<evidence type="ECO:0000313" key="1">
    <source>
        <dbReference type="EMBL" id="GGR27409.1"/>
    </source>
</evidence>
<dbReference type="Proteomes" id="UP000610303">
    <property type="component" value="Unassembled WGS sequence"/>
</dbReference>